<evidence type="ECO:0000256" key="3">
    <source>
        <dbReference type="PIRSR" id="PIRSR006241-50"/>
    </source>
</evidence>
<comment type="similarity">
    <text evidence="2">Belongs to the hyi family.</text>
</comment>
<dbReference type="GO" id="GO:0016853">
    <property type="term" value="F:isomerase activity"/>
    <property type="evidence" value="ECO:0007669"/>
    <property type="project" value="UniProtKB-KW"/>
</dbReference>
<feature type="active site" description="Proton donor/acceptor" evidence="3">
    <location>
        <position position="244"/>
    </location>
</feature>
<evidence type="ECO:0000256" key="1">
    <source>
        <dbReference type="ARBA" id="ARBA00023235"/>
    </source>
</evidence>
<dbReference type="RefSeq" id="WP_106212179.1">
    <property type="nucleotide sequence ID" value="NZ_PVZF01000008.1"/>
</dbReference>
<dbReference type="InterPro" id="IPR036237">
    <property type="entry name" value="Xyl_isomerase-like_sf"/>
</dbReference>
<protein>
    <submittedName>
        <fullName evidence="5">Hydroxypyruvate isomerase</fullName>
    </submittedName>
</protein>
<dbReference type="Proteomes" id="UP000238083">
    <property type="component" value="Unassembled WGS sequence"/>
</dbReference>
<dbReference type="SUPFAM" id="SSF51658">
    <property type="entry name" value="Xylose isomerase-like"/>
    <property type="match status" value="1"/>
</dbReference>
<gene>
    <name evidence="5" type="ORF">CLV37_10874</name>
</gene>
<accession>A0A2T0R1G0</accession>
<organism evidence="5 6">
    <name type="scientific">Kineococcus rhizosphaerae</name>
    <dbReference type="NCBI Taxonomy" id="559628"/>
    <lineage>
        <taxon>Bacteria</taxon>
        <taxon>Bacillati</taxon>
        <taxon>Actinomycetota</taxon>
        <taxon>Actinomycetes</taxon>
        <taxon>Kineosporiales</taxon>
        <taxon>Kineosporiaceae</taxon>
        <taxon>Kineococcus</taxon>
    </lineage>
</organism>
<dbReference type="InterPro" id="IPR013022">
    <property type="entry name" value="Xyl_isomerase-like_TIM-brl"/>
</dbReference>
<feature type="active site" description="Proton donor/acceptor" evidence="3">
    <location>
        <position position="146"/>
    </location>
</feature>
<keyword evidence="5" id="KW-0670">Pyruvate</keyword>
<comment type="caution">
    <text evidence="5">The sequence shown here is derived from an EMBL/GenBank/DDBJ whole genome shotgun (WGS) entry which is preliminary data.</text>
</comment>
<dbReference type="InterPro" id="IPR026040">
    <property type="entry name" value="HyI-like"/>
</dbReference>
<keyword evidence="6" id="KW-1185">Reference proteome</keyword>
<evidence type="ECO:0000313" key="6">
    <source>
        <dbReference type="Proteomes" id="UP000238083"/>
    </source>
</evidence>
<evidence type="ECO:0000256" key="2">
    <source>
        <dbReference type="PIRNR" id="PIRNR006241"/>
    </source>
</evidence>
<proteinExistence type="inferred from homology"/>
<keyword evidence="1 2" id="KW-0413">Isomerase</keyword>
<dbReference type="Gene3D" id="3.20.20.150">
    <property type="entry name" value="Divalent-metal-dependent TIM barrel enzymes"/>
    <property type="match status" value="1"/>
</dbReference>
<dbReference type="Pfam" id="PF01261">
    <property type="entry name" value="AP_endonuc_2"/>
    <property type="match status" value="1"/>
</dbReference>
<evidence type="ECO:0000313" key="5">
    <source>
        <dbReference type="EMBL" id="PRY13406.1"/>
    </source>
</evidence>
<feature type="domain" description="Xylose isomerase-like TIM barrel" evidence="4">
    <location>
        <begin position="23"/>
        <end position="260"/>
    </location>
</feature>
<dbReference type="EMBL" id="PVZF01000008">
    <property type="protein sequence ID" value="PRY13406.1"/>
    <property type="molecule type" value="Genomic_DNA"/>
</dbReference>
<sequence>MTHRLAPNVELLFTEHGDYPDRVRAAAAAGFTSVEMWGPTGKDAPAKPKDLPALKAALQETGVRLEAQLAEPRTQFMIPPKDHGDFYRGIEEGARIAADLGCPRIVVQGGTGFGGRKRQDQHDELAGIYTRALELIEGSGVVLVLEAVNTRVDHPGTLLDRTTDAIDVARTVGSPQFGVLVDVYHSRVMSEDLVQVLAEAGPLVRYVQVADVPGRGEPGTGTIDWPGVFRALTAAGYDGPVGLEYVPTVDSEESTRHLRSVLEDLGALARG</sequence>
<dbReference type="AlphaFoldDB" id="A0A2T0R1G0"/>
<dbReference type="PANTHER" id="PTHR43489">
    <property type="entry name" value="ISOMERASE"/>
    <property type="match status" value="1"/>
</dbReference>
<dbReference type="InterPro" id="IPR050417">
    <property type="entry name" value="Sugar_Epim/Isomerase"/>
</dbReference>
<evidence type="ECO:0000259" key="4">
    <source>
        <dbReference type="Pfam" id="PF01261"/>
    </source>
</evidence>
<dbReference type="PIRSF" id="PIRSF006241">
    <property type="entry name" value="HyI"/>
    <property type="match status" value="1"/>
</dbReference>
<name>A0A2T0R1G0_9ACTN</name>
<dbReference type="OrthoDB" id="9786584at2"/>
<reference evidence="5 6" key="1">
    <citation type="submission" date="2018-03" db="EMBL/GenBank/DDBJ databases">
        <title>Genomic Encyclopedia of Archaeal and Bacterial Type Strains, Phase II (KMG-II): from individual species to whole genera.</title>
        <authorList>
            <person name="Goeker M."/>
        </authorList>
    </citation>
    <scope>NUCLEOTIDE SEQUENCE [LARGE SCALE GENOMIC DNA]</scope>
    <source>
        <strain evidence="5 6">DSM 19711</strain>
    </source>
</reference>